<evidence type="ECO:0000256" key="4">
    <source>
        <dbReference type="ARBA" id="ARBA00023136"/>
    </source>
</evidence>
<evidence type="ECO:0000256" key="1">
    <source>
        <dbReference type="ARBA" id="ARBA00004141"/>
    </source>
</evidence>
<keyword evidence="7" id="KW-1185">Reference proteome</keyword>
<feature type="transmembrane region" description="Helical" evidence="5">
    <location>
        <begin position="6"/>
        <end position="22"/>
    </location>
</feature>
<comment type="caution">
    <text evidence="6">The sequence shown here is derived from an EMBL/GenBank/DDBJ whole genome shotgun (WGS) entry which is preliminary data.</text>
</comment>
<protein>
    <recommendedName>
        <fullName evidence="8">DoxX family protein</fullName>
    </recommendedName>
</protein>
<organism evidence="6 7">
    <name type="scientific">Rhodohalobacter barkolensis</name>
    <dbReference type="NCBI Taxonomy" id="2053187"/>
    <lineage>
        <taxon>Bacteria</taxon>
        <taxon>Pseudomonadati</taxon>
        <taxon>Balneolota</taxon>
        <taxon>Balneolia</taxon>
        <taxon>Balneolales</taxon>
        <taxon>Balneolaceae</taxon>
        <taxon>Rhodohalobacter</taxon>
    </lineage>
</organism>
<proteinExistence type="predicted"/>
<reference evidence="6 7" key="1">
    <citation type="submission" date="2017-11" db="EMBL/GenBank/DDBJ databases">
        <title>Rhodohalobacter 15182 sp. nov., isolated from a salt lake.</title>
        <authorList>
            <person name="Han S."/>
        </authorList>
    </citation>
    <scope>NUCLEOTIDE SEQUENCE [LARGE SCALE GENOMIC DNA]</scope>
    <source>
        <strain evidence="6 7">15182</strain>
    </source>
</reference>
<feature type="transmembrane region" description="Helical" evidence="5">
    <location>
        <begin position="49"/>
        <end position="72"/>
    </location>
</feature>
<evidence type="ECO:0000256" key="5">
    <source>
        <dbReference type="SAM" id="Phobius"/>
    </source>
</evidence>
<evidence type="ECO:0008006" key="8">
    <source>
        <dbReference type="Google" id="ProtNLM"/>
    </source>
</evidence>
<dbReference type="AlphaFoldDB" id="A0A2N0VLT5"/>
<evidence type="ECO:0000256" key="3">
    <source>
        <dbReference type="ARBA" id="ARBA00022989"/>
    </source>
</evidence>
<dbReference type="RefSeq" id="WP_101072663.1">
    <property type="nucleotide sequence ID" value="NZ_PISP01000001.1"/>
</dbReference>
<sequence length="120" mass="13204">MEFVMIALKLIVGLSILNVWLVRSKKSTAWRGGDANDIKEEFKNYGLPIWFMYAVGTAKVVLAILLIASIYYPQVEAVAAFGIAFLMLGAVSMHIKISDPLKKSLPAFTFLVLSLVIGLL</sequence>
<evidence type="ECO:0000256" key="2">
    <source>
        <dbReference type="ARBA" id="ARBA00022692"/>
    </source>
</evidence>
<dbReference type="Proteomes" id="UP000233398">
    <property type="component" value="Unassembled WGS sequence"/>
</dbReference>
<keyword evidence="2 5" id="KW-0812">Transmembrane</keyword>
<evidence type="ECO:0000313" key="6">
    <source>
        <dbReference type="EMBL" id="PKD45156.1"/>
    </source>
</evidence>
<keyword evidence="4 5" id="KW-0472">Membrane</keyword>
<gene>
    <name evidence="6" type="ORF">CWD77_06805</name>
</gene>
<keyword evidence="3 5" id="KW-1133">Transmembrane helix</keyword>
<name>A0A2N0VLT5_9BACT</name>
<dbReference type="GO" id="GO:0016020">
    <property type="term" value="C:membrane"/>
    <property type="evidence" value="ECO:0007669"/>
    <property type="project" value="UniProtKB-SubCell"/>
</dbReference>
<dbReference type="OrthoDB" id="1493324at2"/>
<accession>A0A2N0VLT5</accession>
<evidence type="ECO:0000313" key="7">
    <source>
        <dbReference type="Proteomes" id="UP000233398"/>
    </source>
</evidence>
<dbReference type="EMBL" id="PISP01000001">
    <property type="protein sequence ID" value="PKD45156.1"/>
    <property type="molecule type" value="Genomic_DNA"/>
</dbReference>
<dbReference type="Pfam" id="PF13564">
    <property type="entry name" value="DoxX_2"/>
    <property type="match status" value="1"/>
</dbReference>
<feature type="transmembrane region" description="Helical" evidence="5">
    <location>
        <begin position="78"/>
        <end position="97"/>
    </location>
</feature>
<comment type="subcellular location">
    <subcellularLocation>
        <location evidence="1">Membrane</location>
        <topology evidence="1">Multi-pass membrane protein</topology>
    </subcellularLocation>
</comment>
<dbReference type="InterPro" id="IPR032808">
    <property type="entry name" value="DoxX"/>
</dbReference>